<keyword evidence="1" id="KW-1133">Transmembrane helix</keyword>
<keyword evidence="3" id="KW-1185">Reference proteome</keyword>
<dbReference type="RefSeq" id="WP_062798744.1">
    <property type="nucleotide sequence ID" value="NZ_CP014844.1"/>
</dbReference>
<accession>A0A142JIT0</accession>
<protein>
    <submittedName>
        <fullName evidence="2">Uncharacterized protein</fullName>
    </submittedName>
</protein>
<feature type="transmembrane region" description="Helical" evidence="1">
    <location>
        <begin position="75"/>
        <end position="92"/>
    </location>
</feature>
<gene>
    <name evidence="2" type="ORF">A2G96_09700</name>
</gene>
<dbReference type="EMBL" id="CP014844">
    <property type="protein sequence ID" value="AMR77992.1"/>
    <property type="molecule type" value="Genomic_DNA"/>
</dbReference>
<reference evidence="2 3" key="1">
    <citation type="submission" date="2016-03" db="EMBL/GenBank/DDBJ databases">
        <title>Complete genome sequence of a novel chlorpyrifos degrading bacterium, Cupriavidus nantongensis sp. X1.</title>
        <authorList>
            <person name="Fang L."/>
        </authorList>
    </citation>
    <scope>NUCLEOTIDE SEQUENCE [LARGE SCALE GENOMIC DNA]</scope>
    <source>
        <strain evidence="2 3">X1</strain>
    </source>
</reference>
<name>A0A142JIT0_9BURK</name>
<proteinExistence type="predicted"/>
<organism evidence="2 3">
    <name type="scientific">Cupriavidus nantongensis</name>
    <dbReference type="NCBI Taxonomy" id="1796606"/>
    <lineage>
        <taxon>Bacteria</taxon>
        <taxon>Pseudomonadati</taxon>
        <taxon>Pseudomonadota</taxon>
        <taxon>Betaproteobacteria</taxon>
        <taxon>Burkholderiales</taxon>
        <taxon>Burkholderiaceae</taxon>
        <taxon>Cupriavidus</taxon>
    </lineage>
</organism>
<dbReference type="AlphaFoldDB" id="A0A142JIT0"/>
<dbReference type="KEGG" id="cnan:A2G96_09700"/>
<dbReference type="Proteomes" id="UP000075238">
    <property type="component" value="Chromosome 1"/>
</dbReference>
<evidence type="ECO:0000313" key="2">
    <source>
        <dbReference type="EMBL" id="AMR77992.1"/>
    </source>
</evidence>
<feature type="transmembrane region" description="Helical" evidence="1">
    <location>
        <begin position="37"/>
        <end position="55"/>
    </location>
</feature>
<feature type="transmembrane region" description="Helical" evidence="1">
    <location>
        <begin position="6"/>
        <end position="25"/>
    </location>
</feature>
<sequence length="101" mass="11079">MNVHLLNQISLGCAVLSFVLSFAALAREKWYVRAAMWLAIFATASCVLASSYATWCGLTCLDGSWFEDGDKAKRYVTMALLVITFGVVWMFGKPTTEASPS</sequence>
<evidence type="ECO:0000256" key="1">
    <source>
        <dbReference type="SAM" id="Phobius"/>
    </source>
</evidence>
<keyword evidence="1" id="KW-0812">Transmembrane</keyword>
<keyword evidence="1" id="KW-0472">Membrane</keyword>
<evidence type="ECO:0000313" key="3">
    <source>
        <dbReference type="Proteomes" id="UP000075238"/>
    </source>
</evidence>